<dbReference type="InterPro" id="IPR046462">
    <property type="entry name" value="TerL_nuclease"/>
</dbReference>
<sequence>MQQESRWIDLALWQENAQVDGRLYAIDEDKLRGRTCYGGLDLGSVSDLTGWGMIFPHDDSEEIDVVARFWCPEAALTNPHNRYRAQYAEWVRLGLLRTTPGEATDYAFVRAAILDDAAKFRLVDMNVDRLFQAHQLASELAEEGLTVAGMGQGFMSMAAPMAEFMRRLLLRLVHHGG</sequence>
<dbReference type="GO" id="GO:0004519">
    <property type="term" value="F:endonuclease activity"/>
    <property type="evidence" value="ECO:0007669"/>
    <property type="project" value="InterPro"/>
</dbReference>
<dbReference type="AlphaFoldDB" id="A0A0F9D042"/>
<protein>
    <recommendedName>
        <fullName evidence="1">Terminase large subunit-like endonuclease domain-containing protein</fullName>
    </recommendedName>
</protein>
<dbReference type="InterPro" id="IPR005021">
    <property type="entry name" value="Terminase_largesu-like"/>
</dbReference>
<reference evidence="2" key="1">
    <citation type="journal article" date="2015" name="Nature">
        <title>Complex archaea that bridge the gap between prokaryotes and eukaryotes.</title>
        <authorList>
            <person name="Spang A."/>
            <person name="Saw J.H."/>
            <person name="Jorgensen S.L."/>
            <person name="Zaremba-Niedzwiedzka K."/>
            <person name="Martijn J."/>
            <person name="Lind A.E."/>
            <person name="van Eijk R."/>
            <person name="Schleper C."/>
            <person name="Guy L."/>
            <person name="Ettema T.J."/>
        </authorList>
    </citation>
    <scope>NUCLEOTIDE SEQUENCE</scope>
</reference>
<name>A0A0F9D042_9ZZZZ</name>
<feature type="non-terminal residue" evidence="2">
    <location>
        <position position="177"/>
    </location>
</feature>
<evidence type="ECO:0000259" key="1">
    <source>
        <dbReference type="Pfam" id="PF20441"/>
    </source>
</evidence>
<dbReference type="PANTHER" id="PTHR41287:SF1">
    <property type="entry name" value="PROTEIN YMFN"/>
    <property type="match status" value="1"/>
</dbReference>
<feature type="domain" description="Terminase large subunit-like endonuclease" evidence="1">
    <location>
        <begin position="1"/>
        <end position="169"/>
    </location>
</feature>
<evidence type="ECO:0000313" key="2">
    <source>
        <dbReference type="EMBL" id="KKL54929.1"/>
    </source>
</evidence>
<dbReference type="Pfam" id="PF20441">
    <property type="entry name" value="TerL_nuclease"/>
    <property type="match status" value="1"/>
</dbReference>
<organism evidence="2">
    <name type="scientific">marine sediment metagenome</name>
    <dbReference type="NCBI Taxonomy" id="412755"/>
    <lineage>
        <taxon>unclassified sequences</taxon>
        <taxon>metagenomes</taxon>
        <taxon>ecological metagenomes</taxon>
    </lineage>
</organism>
<gene>
    <name evidence="2" type="ORF">LCGC14_2260510</name>
</gene>
<dbReference type="EMBL" id="LAZR01031023">
    <property type="protein sequence ID" value="KKL54929.1"/>
    <property type="molecule type" value="Genomic_DNA"/>
</dbReference>
<dbReference type="PANTHER" id="PTHR41287">
    <property type="match status" value="1"/>
</dbReference>
<accession>A0A0F9D042</accession>
<proteinExistence type="predicted"/>
<comment type="caution">
    <text evidence="2">The sequence shown here is derived from an EMBL/GenBank/DDBJ whole genome shotgun (WGS) entry which is preliminary data.</text>
</comment>